<dbReference type="OMA" id="AISEVEC"/>
<dbReference type="STRING" id="135651.G0NAE0"/>
<evidence type="ECO:0000313" key="6">
    <source>
        <dbReference type="Proteomes" id="UP000008068"/>
    </source>
</evidence>
<reference evidence="6" key="1">
    <citation type="submission" date="2011-07" db="EMBL/GenBank/DDBJ databases">
        <authorList>
            <consortium name="Caenorhabditis brenneri Sequencing and Analysis Consortium"/>
            <person name="Wilson R.K."/>
        </authorList>
    </citation>
    <scope>NUCLEOTIDE SEQUENCE [LARGE SCALE GENOMIC DNA]</scope>
    <source>
        <strain evidence="6">PB2801</strain>
    </source>
</reference>
<evidence type="ECO:0000313" key="5">
    <source>
        <dbReference type="EMBL" id="EGT56137.1"/>
    </source>
</evidence>
<accession>G0NAE0</accession>
<keyword evidence="4" id="KW-0732">Signal</keyword>
<dbReference type="GO" id="GO:0005576">
    <property type="term" value="C:extracellular region"/>
    <property type="evidence" value="ECO:0007669"/>
    <property type="project" value="UniProtKB-SubCell"/>
</dbReference>
<dbReference type="InterPro" id="IPR010345">
    <property type="entry name" value="IL-17_fam"/>
</dbReference>
<protein>
    <submittedName>
        <fullName evidence="5">Uncharacterized protein</fullName>
    </submittedName>
</protein>
<organism evidence="6">
    <name type="scientific">Caenorhabditis brenneri</name>
    <name type="common">Nematode worm</name>
    <dbReference type="NCBI Taxonomy" id="135651"/>
    <lineage>
        <taxon>Eukaryota</taxon>
        <taxon>Metazoa</taxon>
        <taxon>Ecdysozoa</taxon>
        <taxon>Nematoda</taxon>
        <taxon>Chromadorea</taxon>
        <taxon>Rhabditida</taxon>
        <taxon>Rhabditina</taxon>
        <taxon>Rhabditomorpha</taxon>
        <taxon>Rhabditoidea</taxon>
        <taxon>Rhabditidae</taxon>
        <taxon>Peloderinae</taxon>
        <taxon>Caenorhabditis</taxon>
    </lineage>
</organism>
<comment type="subcellular location">
    <subcellularLocation>
        <location evidence="1">Secreted</location>
    </subcellularLocation>
</comment>
<dbReference type="Proteomes" id="UP000008068">
    <property type="component" value="Unassembled WGS sequence"/>
</dbReference>
<keyword evidence="3" id="KW-0964">Secreted</keyword>
<evidence type="ECO:0000256" key="2">
    <source>
        <dbReference type="ARBA" id="ARBA00007236"/>
    </source>
</evidence>
<evidence type="ECO:0000256" key="1">
    <source>
        <dbReference type="ARBA" id="ARBA00004613"/>
    </source>
</evidence>
<dbReference type="GO" id="GO:0005125">
    <property type="term" value="F:cytokine activity"/>
    <property type="evidence" value="ECO:0007669"/>
    <property type="project" value="InterPro"/>
</dbReference>
<dbReference type="OrthoDB" id="5802485at2759"/>
<proteinExistence type="inferred from homology"/>
<dbReference type="SUPFAM" id="SSF57501">
    <property type="entry name" value="Cystine-knot cytokines"/>
    <property type="match status" value="1"/>
</dbReference>
<sequence length="192" mass="22292">MTPILFQTQFNQLQFLSLDARITRRHQKRSTPGSCVSTANQQMHETFSRLINRRDEEMFSFFQPDTQILLEYQPIHRHHLTPKSRDCTATPIDKSSEVLPDQPLAERSLCPYHHVLNYDEKRIPAAISEVECSCQQVKVNGGTIHCEPMMYNMRVMVFDDACDKYVERVQKVAMACIPVFSVSHLVVFEILF</sequence>
<dbReference type="InParanoid" id="G0NAE0"/>
<evidence type="ECO:0000256" key="4">
    <source>
        <dbReference type="ARBA" id="ARBA00022729"/>
    </source>
</evidence>
<gene>
    <name evidence="5" type="ORF">CAEBREN_15451</name>
</gene>
<dbReference type="Gene3D" id="2.10.90.10">
    <property type="entry name" value="Cystine-knot cytokines"/>
    <property type="match status" value="1"/>
</dbReference>
<dbReference type="Pfam" id="PF06083">
    <property type="entry name" value="IL17"/>
    <property type="match status" value="1"/>
</dbReference>
<dbReference type="EMBL" id="GL379854">
    <property type="protein sequence ID" value="EGT56137.1"/>
    <property type="molecule type" value="Genomic_DNA"/>
</dbReference>
<dbReference type="InterPro" id="IPR029034">
    <property type="entry name" value="Cystine-knot_cytokine"/>
</dbReference>
<name>G0NAE0_CAEBE</name>
<comment type="similarity">
    <text evidence="2">Belongs to the IL-17 family.</text>
</comment>
<dbReference type="HOGENOM" id="CLU_1416318_0_0_1"/>
<evidence type="ECO:0000256" key="3">
    <source>
        <dbReference type="ARBA" id="ARBA00022525"/>
    </source>
</evidence>
<dbReference type="AlphaFoldDB" id="G0NAE0"/>
<dbReference type="eggNOG" id="ENOG502T2QU">
    <property type="taxonomic scope" value="Eukaryota"/>
</dbReference>
<keyword evidence="6" id="KW-1185">Reference proteome</keyword>